<dbReference type="Proteomes" id="UP000075455">
    <property type="component" value="Unassembled WGS sequence"/>
</dbReference>
<protein>
    <submittedName>
        <fullName evidence="2">Uncharacterized protein</fullName>
    </submittedName>
</protein>
<evidence type="ECO:0000313" key="3">
    <source>
        <dbReference type="Proteomes" id="UP000075455"/>
    </source>
</evidence>
<dbReference type="EMBL" id="LQYS01000012">
    <property type="protein sequence ID" value="KYD19282.1"/>
    <property type="molecule type" value="Genomic_DNA"/>
</dbReference>
<comment type="caution">
    <text evidence="2">The sequence shown here is derived from an EMBL/GenBank/DDBJ whole genome shotgun (WGS) entry which is preliminary data.</text>
</comment>
<keyword evidence="1" id="KW-0472">Membrane</keyword>
<feature type="transmembrane region" description="Helical" evidence="1">
    <location>
        <begin position="12"/>
        <end position="36"/>
    </location>
</feature>
<name>A0A150M4Z9_9BACL</name>
<keyword evidence="1" id="KW-1133">Transmembrane helix</keyword>
<dbReference type="STRING" id="81408.B4119_3576"/>
<accession>A0A150M4Z9</accession>
<organism evidence="2 3">
    <name type="scientific">Saccharococcus caldoxylosilyticus</name>
    <dbReference type="NCBI Taxonomy" id="81408"/>
    <lineage>
        <taxon>Bacteria</taxon>
        <taxon>Bacillati</taxon>
        <taxon>Bacillota</taxon>
        <taxon>Bacilli</taxon>
        <taxon>Bacillales</taxon>
        <taxon>Anoxybacillaceae</taxon>
        <taxon>Saccharococcus</taxon>
    </lineage>
</organism>
<dbReference type="AlphaFoldDB" id="A0A150M4Z9"/>
<keyword evidence="1" id="KW-0812">Transmembrane</keyword>
<evidence type="ECO:0000256" key="1">
    <source>
        <dbReference type="SAM" id="Phobius"/>
    </source>
</evidence>
<proteinExistence type="predicted"/>
<sequence>MANGISAVRHFLLEMVCFFGTNIGSHFLCIFVGNMLQWKIR</sequence>
<gene>
    <name evidence="2" type="ORF">B4119_3576</name>
</gene>
<evidence type="ECO:0000313" key="2">
    <source>
        <dbReference type="EMBL" id="KYD19282.1"/>
    </source>
</evidence>
<reference evidence="2 3" key="1">
    <citation type="submission" date="2016-01" db="EMBL/GenBank/DDBJ databases">
        <title>Draft Genome Sequences of Seven Thermophilic Sporeformers Isolated from Foods.</title>
        <authorList>
            <person name="Berendsen E.M."/>
            <person name="Wells-Bennik M.H."/>
            <person name="Krawcyk A.O."/>
            <person name="De Jong A."/>
            <person name="Holsappel S."/>
            <person name="Eijlander R.T."/>
            <person name="Kuipers O.P."/>
        </authorList>
    </citation>
    <scope>NUCLEOTIDE SEQUENCE [LARGE SCALE GENOMIC DNA]</scope>
    <source>
        <strain evidence="2 3">B4119</strain>
    </source>
</reference>